<dbReference type="Pfam" id="PF07593">
    <property type="entry name" value="UnbV_ASPIC"/>
    <property type="match status" value="1"/>
</dbReference>
<dbReference type="SUPFAM" id="SSF69318">
    <property type="entry name" value="Integrin alpha N-terminal domain"/>
    <property type="match status" value="3"/>
</dbReference>
<name>A0A2T6BYG9_9FLAO</name>
<gene>
    <name evidence="3" type="ORF">C8N46_105232</name>
</gene>
<evidence type="ECO:0000313" key="3">
    <source>
        <dbReference type="EMBL" id="PTX61076.1"/>
    </source>
</evidence>
<organism evidence="3 4">
    <name type="scientific">Kordia periserrulae</name>
    <dbReference type="NCBI Taxonomy" id="701523"/>
    <lineage>
        <taxon>Bacteria</taxon>
        <taxon>Pseudomonadati</taxon>
        <taxon>Bacteroidota</taxon>
        <taxon>Flavobacteriia</taxon>
        <taxon>Flavobacteriales</taxon>
        <taxon>Flavobacteriaceae</taxon>
        <taxon>Kordia</taxon>
    </lineage>
</organism>
<dbReference type="InterPro" id="IPR027039">
    <property type="entry name" value="Crtac1"/>
</dbReference>
<dbReference type="Proteomes" id="UP000244090">
    <property type="component" value="Unassembled WGS sequence"/>
</dbReference>
<sequence>MTSKNYARSMYNAIITNLSNPMPQMKRLSNAFILFILLFHSCSPKKEQKVVENTPLFTKLNAAQTNITFNNALTETDSLNYFTYTSIYMGGGISVGDINNDGLQDVFFTGNQVKNKLYLNKGNLQFEDISAQSNTQGDERWYTGTTMVDINNDGYLDIYCSVAGKTGNKKNQLFINNQNNTFTEAAAQYGIAHEGNSIQATFFDYDNDGDLDMYLANYPISHPSTSNMIYKNRMENVNSIESDKLYRNDGETFTDVSEEAGVKNYSFSIGIAAADINNDGWIDIYVSNDYSIPDFLYINNQDGTFREVIKQATNQTAFYGMGVDIADINNDGFLDIFQADMDADNNRRSKANMASMNPRLFHETVFYGFHYQYMHNCFQLNTGYMENGVPKFSNISRLTGTSSTDWSWAPLFADFDNDSHKDLFVSNGTRKEINNKDFFKKIGKKEYDKLSLVEKSAKIPSEKIDNFMFQNLGGLEFKKVNKDWGIEHKGFSNGAIYADLDNDGDLEIILNNIDEEAVIFQNNASNNYLKIQLEGTVKNKHALGSRVTIFSNGTQQVQELTLTRGFQSSVAPELHFGLGNETTIDSLHIVWNDGEISKEKNIKANQTRKYQHPTPNTQHRIVKSQESRVKNQELFTTDIDFSNTIKHTENDHDDFATQVLLPHKMSTLGPAVATADVNNDGLEDIYIGGAFGLTSTLYLQTSKGFTPQNTNAFDADKISEDVGALFFDADKDGDQDLYVVSGGYEFAENSNFLKDRLYLNDGNGNFQKSNTALPEFNSSGSRAYTLDYNKDGKQDILVLGRQTPGKYPFPTSSYLLENISQKGKVQFEDTTKNFAPDLQGIGMATSAVITDFNNDSWDDIILVGEWMPITILQNNNGVFENVTEKMNLHETTGWWWSINQGDFDGDGDMDYIIGNNGQNYKYKATEDETFDIYVEDFDKNKKEDIVLSYYDDGTQYPVRGRQCSSQQVPTIKQKFKNYDEFSTATLIDVYGKKNLENALHYQVKSFASIYLENTENGFKIHKLPVEAQVSSINQILVKDYDNDGQLDALIAGNLYNSEVETPRNDASYGMFLKGDGHGNFQAVPVTQSGFFTTGDVKDLQHINIGNAPYILSIKNNDYIQFIKHNNKH</sequence>
<keyword evidence="1" id="KW-0732">Signal</keyword>
<proteinExistence type="predicted"/>
<dbReference type="Pfam" id="PF13517">
    <property type="entry name" value="FG-GAP_3"/>
    <property type="match status" value="5"/>
</dbReference>
<evidence type="ECO:0000313" key="4">
    <source>
        <dbReference type="Proteomes" id="UP000244090"/>
    </source>
</evidence>
<feature type="domain" description="ASPIC/UnbV" evidence="2">
    <location>
        <begin position="542"/>
        <end position="607"/>
    </location>
</feature>
<dbReference type="InterPro" id="IPR028994">
    <property type="entry name" value="Integrin_alpha_N"/>
</dbReference>
<dbReference type="AlphaFoldDB" id="A0A2T6BYG9"/>
<dbReference type="InterPro" id="IPR013517">
    <property type="entry name" value="FG-GAP"/>
</dbReference>
<evidence type="ECO:0000256" key="1">
    <source>
        <dbReference type="ARBA" id="ARBA00022729"/>
    </source>
</evidence>
<keyword evidence="4" id="KW-1185">Reference proteome</keyword>
<dbReference type="Gene3D" id="2.130.10.130">
    <property type="entry name" value="Integrin alpha, N-terminal"/>
    <property type="match status" value="4"/>
</dbReference>
<dbReference type="PANTHER" id="PTHR16026">
    <property type="entry name" value="CARTILAGE ACIDIC PROTEIN 1"/>
    <property type="match status" value="1"/>
</dbReference>
<comment type="caution">
    <text evidence="3">The sequence shown here is derived from an EMBL/GenBank/DDBJ whole genome shotgun (WGS) entry which is preliminary data.</text>
</comment>
<evidence type="ECO:0000259" key="2">
    <source>
        <dbReference type="Pfam" id="PF07593"/>
    </source>
</evidence>
<dbReference type="InterPro" id="IPR011519">
    <property type="entry name" value="UnbV_ASPIC"/>
</dbReference>
<dbReference type="PANTHER" id="PTHR16026:SF0">
    <property type="entry name" value="CARTILAGE ACIDIC PROTEIN 1"/>
    <property type="match status" value="1"/>
</dbReference>
<dbReference type="RefSeq" id="WP_245896835.1">
    <property type="nucleotide sequence ID" value="NZ_QBKT01000005.1"/>
</dbReference>
<reference evidence="3 4" key="1">
    <citation type="submission" date="2018-04" db="EMBL/GenBank/DDBJ databases">
        <title>Genomic Encyclopedia of Archaeal and Bacterial Type Strains, Phase II (KMG-II): from individual species to whole genera.</title>
        <authorList>
            <person name="Goeker M."/>
        </authorList>
    </citation>
    <scope>NUCLEOTIDE SEQUENCE [LARGE SCALE GENOMIC DNA]</scope>
    <source>
        <strain evidence="3 4">DSM 25731</strain>
    </source>
</reference>
<dbReference type="EMBL" id="QBKT01000005">
    <property type="protein sequence ID" value="PTX61076.1"/>
    <property type="molecule type" value="Genomic_DNA"/>
</dbReference>
<protein>
    <submittedName>
        <fullName evidence="3">VCBS repeat protein</fullName>
    </submittedName>
</protein>
<accession>A0A2T6BYG9</accession>